<dbReference type="InterPro" id="IPR037401">
    <property type="entry name" value="SnoaL-like"/>
</dbReference>
<keyword evidence="3" id="KW-1185">Reference proteome</keyword>
<evidence type="ECO:0000313" key="3">
    <source>
        <dbReference type="Proteomes" id="UP001523369"/>
    </source>
</evidence>
<evidence type="ECO:0000259" key="1">
    <source>
        <dbReference type="Pfam" id="PF12680"/>
    </source>
</evidence>
<sequence length="115" mass="12682">MSDEAVERHLKSMDDLDFKAWNGADWDGLFSHLHTDDVVVNFHGQAPTHGLAEHVDAMKALVQTMGGTPAQVQSHPIKFGAGDWTCVVGEFGDGSRMVTLARWRDGAIAEEHIWI</sequence>
<dbReference type="RefSeq" id="WP_253236117.1">
    <property type="nucleotide sequence ID" value="NZ_JAMYJR010000003.1"/>
</dbReference>
<reference evidence="2 3" key="1">
    <citation type="submission" date="2022-06" db="EMBL/GenBank/DDBJ databases">
        <title>New Species of the Genus Actinoplanes, ActinopZanes ferrugineus.</title>
        <authorList>
            <person name="Ding P."/>
        </authorList>
    </citation>
    <scope>NUCLEOTIDE SEQUENCE [LARGE SCALE GENOMIC DNA]</scope>
    <source>
        <strain evidence="2 3">TRM88003</strain>
    </source>
</reference>
<dbReference type="Proteomes" id="UP001523369">
    <property type="component" value="Unassembled WGS sequence"/>
</dbReference>
<gene>
    <name evidence="2" type="ORF">M1L60_05160</name>
</gene>
<protein>
    <submittedName>
        <fullName evidence="2">Ester cyclase</fullName>
    </submittedName>
</protein>
<dbReference type="Gene3D" id="3.10.450.50">
    <property type="match status" value="1"/>
</dbReference>
<accession>A0ABT1DIT7</accession>
<evidence type="ECO:0000313" key="2">
    <source>
        <dbReference type="EMBL" id="MCO8269980.1"/>
    </source>
</evidence>
<dbReference type="SUPFAM" id="SSF54427">
    <property type="entry name" value="NTF2-like"/>
    <property type="match status" value="1"/>
</dbReference>
<organism evidence="2 3">
    <name type="scientific">Paractinoplanes aksuensis</name>
    <dbReference type="NCBI Taxonomy" id="2939490"/>
    <lineage>
        <taxon>Bacteria</taxon>
        <taxon>Bacillati</taxon>
        <taxon>Actinomycetota</taxon>
        <taxon>Actinomycetes</taxon>
        <taxon>Micromonosporales</taxon>
        <taxon>Micromonosporaceae</taxon>
        <taxon>Paractinoplanes</taxon>
    </lineage>
</organism>
<dbReference type="InterPro" id="IPR032710">
    <property type="entry name" value="NTF2-like_dom_sf"/>
</dbReference>
<name>A0ABT1DIT7_9ACTN</name>
<comment type="caution">
    <text evidence="2">The sequence shown here is derived from an EMBL/GenBank/DDBJ whole genome shotgun (WGS) entry which is preliminary data.</text>
</comment>
<dbReference type="EMBL" id="JAMYJR010000003">
    <property type="protein sequence ID" value="MCO8269980.1"/>
    <property type="molecule type" value="Genomic_DNA"/>
</dbReference>
<proteinExistence type="predicted"/>
<feature type="domain" description="SnoaL-like" evidence="1">
    <location>
        <begin position="18"/>
        <end position="110"/>
    </location>
</feature>
<dbReference type="Pfam" id="PF12680">
    <property type="entry name" value="SnoaL_2"/>
    <property type="match status" value="1"/>
</dbReference>